<dbReference type="Gene3D" id="3.10.580.10">
    <property type="entry name" value="CBS-domain"/>
    <property type="match status" value="2"/>
</dbReference>
<protein>
    <recommendedName>
        <fullName evidence="4">CBS domain-containing protein</fullName>
    </recommendedName>
</protein>
<organism evidence="5">
    <name type="scientific">Chrysotila carterae</name>
    <name type="common">Marine alga</name>
    <name type="synonym">Syracosphaera carterae</name>
    <dbReference type="NCBI Taxonomy" id="13221"/>
    <lineage>
        <taxon>Eukaryota</taxon>
        <taxon>Haptista</taxon>
        <taxon>Haptophyta</taxon>
        <taxon>Prymnesiophyceae</taxon>
        <taxon>Isochrysidales</taxon>
        <taxon>Isochrysidaceae</taxon>
        <taxon>Chrysotila</taxon>
    </lineage>
</organism>
<feature type="domain" description="CBS" evidence="4">
    <location>
        <begin position="143"/>
        <end position="199"/>
    </location>
</feature>
<dbReference type="EMBL" id="HBIZ01024998">
    <property type="protein sequence ID" value="CAE0763221.1"/>
    <property type="molecule type" value="Transcribed_RNA"/>
</dbReference>
<evidence type="ECO:0000259" key="4">
    <source>
        <dbReference type="PROSITE" id="PS51371"/>
    </source>
</evidence>
<dbReference type="SUPFAM" id="SSF54631">
    <property type="entry name" value="CBS-domain pair"/>
    <property type="match status" value="2"/>
</dbReference>
<evidence type="ECO:0000256" key="2">
    <source>
        <dbReference type="PROSITE-ProRule" id="PRU00703"/>
    </source>
</evidence>
<feature type="domain" description="CBS" evidence="4">
    <location>
        <begin position="303"/>
        <end position="361"/>
    </location>
</feature>
<feature type="domain" description="CBS" evidence="4">
    <location>
        <begin position="77"/>
        <end position="134"/>
    </location>
</feature>
<dbReference type="SUPFAM" id="SSF54277">
    <property type="entry name" value="CAD &amp; PB1 domains"/>
    <property type="match status" value="1"/>
</dbReference>
<evidence type="ECO:0000256" key="3">
    <source>
        <dbReference type="SAM" id="Phobius"/>
    </source>
</evidence>
<dbReference type="CDD" id="cd05992">
    <property type="entry name" value="PB1"/>
    <property type="match status" value="1"/>
</dbReference>
<gene>
    <name evidence="5" type="ORF">PCAR00345_LOCUS15833</name>
</gene>
<dbReference type="Gene3D" id="3.10.20.90">
    <property type="entry name" value="Phosphatidylinositol 3-kinase Catalytic Subunit, Chain A, domain 1"/>
    <property type="match status" value="1"/>
</dbReference>
<dbReference type="PROSITE" id="PS51371">
    <property type="entry name" value="CBS"/>
    <property type="match status" value="3"/>
</dbReference>
<name>A0A7S4BEB0_CHRCT</name>
<dbReference type="Pfam" id="PF00564">
    <property type="entry name" value="PB1"/>
    <property type="match status" value="1"/>
</dbReference>
<keyword evidence="2" id="KW-0129">CBS domain</keyword>
<dbReference type="AlphaFoldDB" id="A0A7S4BEB0"/>
<keyword evidence="3" id="KW-0812">Transmembrane</keyword>
<dbReference type="Pfam" id="PF00571">
    <property type="entry name" value="CBS"/>
    <property type="match status" value="3"/>
</dbReference>
<dbReference type="SMART" id="SM00116">
    <property type="entry name" value="CBS"/>
    <property type="match status" value="3"/>
</dbReference>
<keyword evidence="1" id="KW-0677">Repeat</keyword>
<evidence type="ECO:0000313" key="5">
    <source>
        <dbReference type="EMBL" id="CAE0763221.1"/>
    </source>
</evidence>
<sequence length="509" mass="53436">MPTGADMAKLKLIIEAAAALAQKEMNNPSAKTASHVGENESIEQIVAPIKAAADGLAMALARIEQDEDATFRTVRELRPRRGISLAADNTIFEAAGKMKAANADAGLVVSDGILVGILTDTDVARKVLADGLDANQVLVSSVMTANPMCVMHSESATQALATMIEHRFRHLPVLDGDGEIEGLLSIEKFLYDAMAAVDRLSSIMAPTNLAKLLDANANAATPMKARTSLNIQLDSLTPVIAADSAVEPAAMLMARRLRVKQNAALLVESNGKPCVGIITPKDLLFRVVARGLSPATTKVSEVMTPQPETIEGTATVLQALHQLQCGGYRSLPVMSSSGVPLGVLDVMAIMEGSLSSGSLKSATGTPPASLGDETSFKEEALVIKAVCPQVLGAATAFRVPTLSKLSMSALRSAMRSVLGALEADMIIAYEDDDGDQMAIESDEDLRSAVKRARANLEPRLMLHVSIKGVSRLLVLARGSSADRTQAVAVAAVASAAILGLALLASRRRY</sequence>
<proteinExistence type="predicted"/>
<reference evidence="5" key="1">
    <citation type="submission" date="2021-01" db="EMBL/GenBank/DDBJ databases">
        <authorList>
            <person name="Corre E."/>
            <person name="Pelletier E."/>
            <person name="Niang G."/>
            <person name="Scheremetjew M."/>
            <person name="Finn R."/>
            <person name="Kale V."/>
            <person name="Holt S."/>
            <person name="Cochrane G."/>
            <person name="Meng A."/>
            <person name="Brown T."/>
            <person name="Cohen L."/>
        </authorList>
    </citation>
    <scope>NUCLEOTIDE SEQUENCE</scope>
    <source>
        <strain evidence="5">CCMP645</strain>
    </source>
</reference>
<evidence type="ECO:0000256" key="1">
    <source>
        <dbReference type="ARBA" id="ARBA00022737"/>
    </source>
</evidence>
<dbReference type="PANTHER" id="PTHR48108">
    <property type="entry name" value="CBS DOMAIN-CONTAINING PROTEIN CBSX2, CHLOROPLASTIC"/>
    <property type="match status" value="1"/>
</dbReference>
<keyword evidence="3" id="KW-0472">Membrane</keyword>
<dbReference type="InterPro" id="IPR051462">
    <property type="entry name" value="CBS_domain-containing"/>
</dbReference>
<dbReference type="InterPro" id="IPR000644">
    <property type="entry name" value="CBS_dom"/>
</dbReference>
<dbReference type="InterPro" id="IPR046342">
    <property type="entry name" value="CBS_dom_sf"/>
</dbReference>
<dbReference type="PANTHER" id="PTHR48108:SF26">
    <property type="entry name" value="CBS DOMAIN-CONTAINING PROTEIN DDB_G0289609"/>
    <property type="match status" value="1"/>
</dbReference>
<keyword evidence="3" id="KW-1133">Transmembrane helix</keyword>
<accession>A0A7S4BEB0</accession>
<feature type="transmembrane region" description="Helical" evidence="3">
    <location>
        <begin position="486"/>
        <end position="504"/>
    </location>
</feature>
<dbReference type="InterPro" id="IPR000270">
    <property type="entry name" value="PB1_dom"/>
</dbReference>